<keyword evidence="3" id="KW-1185">Reference proteome</keyword>
<accession>A0A2G4RGE2</accession>
<organism evidence="2 3">
    <name type="scientific">Acetobacter pomorum</name>
    <dbReference type="NCBI Taxonomy" id="65959"/>
    <lineage>
        <taxon>Bacteria</taxon>
        <taxon>Pseudomonadati</taxon>
        <taxon>Pseudomonadota</taxon>
        <taxon>Alphaproteobacteria</taxon>
        <taxon>Acetobacterales</taxon>
        <taxon>Acetobacteraceae</taxon>
        <taxon>Acetobacter</taxon>
    </lineage>
</organism>
<name>A0A2G4RGE2_9PROT</name>
<proteinExistence type="predicted"/>
<protein>
    <submittedName>
        <fullName evidence="2">Uncharacterized protein</fullName>
    </submittedName>
</protein>
<feature type="region of interest" description="Disordered" evidence="1">
    <location>
        <begin position="142"/>
        <end position="164"/>
    </location>
</feature>
<dbReference type="EMBL" id="PEBQ01000001">
    <property type="protein sequence ID" value="PHY95570.1"/>
    <property type="molecule type" value="Genomic_DNA"/>
</dbReference>
<comment type="caution">
    <text evidence="2">The sequence shown here is derived from an EMBL/GenBank/DDBJ whole genome shotgun (WGS) entry which is preliminary data.</text>
</comment>
<evidence type="ECO:0000313" key="3">
    <source>
        <dbReference type="Proteomes" id="UP000228751"/>
    </source>
</evidence>
<evidence type="ECO:0000313" key="2">
    <source>
        <dbReference type="EMBL" id="PHY95570.1"/>
    </source>
</evidence>
<dbReference type="AlphaFoldDB" id="A0A2G4RGE2"/>
<dbReference type="Proteomes" id="UP000228751">
    <property type="component" value="Unassembled WGS sequence"/>
</dbReference>
<dbReference type="RefSeq" id="WP_099539952.1">
    <property type="nucleotide sequence ID" value="NZ_PEBQ01000001.1"/>
</dbReference>
<evidence type="ECO:0000256" key="1">
    <source>
        <dbReference type="SAM" id="MobiDB-lite"/>
    </source>
</evidence>
<reference evidence="2 3" key="1">
    <citation type="submission" date="2017-10" db="EMBL/GenBank/DDBJ databases">
        <title>Genomic analysis of the genus Acetobacter.</title>
        <authorList>
            <person name="Kim K.H."/>
            <person name="Chun B.H."/>
            <person name="Son A.R."/>
            <person name="Jeon C.O."/>
        </authorList>
    </citation>
    <scope>NUCLEOTIDE SEQUENCE [LARGE SCALE GENOMIC DNA]</scope>
    <source>
        <strain evidence="2 3">LHT 2458</strain>
    </source>
</reference>
<gene>
    <name evidence="2" type="ORF">CSR02_00045</name>
</gene>
<sequence>MKSSEIKKHLGLNTEATDEDVLSALDMAASIVSTFRECGEKLGLHAQSSPKEIAALLGKRESTAVSELRSELVVMSEEVSSLREEVLHAHAVNYIERMMTEKFINDDLKEKLISLHARGEVELVKSMIAGLMDVPLDAFHKYKPPADNGTKNSPIDDEIKRNLA</sequence>